<evidence type="ECO:0000313" key="1">
    <source>
        <dbReference type="EMBL" id="MPN44444.1"/>
    </source>
</evidence>
<gene>
    <name evidence="1" type="ORF">SDC9_192009</name>
</gene>
<dbReference type="AlphaFoldDB" id="A0A645I803"/>
<proteinExistence type="predicted"/>
<name>A0A645I803_9ZZZZ</name>
<accession>A0A645I803</accession>
<dbReference type="EMBL" id="VSSQ01103571">
    <property type="protein sequence ID" value="MPN44444.1"/>
    <property type="molecule type" value="Genomic_DNA"/>
</dbReference>
<comment type="caution">
    <text evidence="1">The sequence shown here is derived from an EMBL/GenBank/DDBJ whole genome shotgun (WGS) entry which is preliminary data.</text>
</comment>
<reference evidence="1" key="1">
    <citation type="submission" date="2019-08" db="EMBL/GenBank/DDBJ databases">
        <authorList>
            <person name="Kucharzyk K."/>
            <person name="Murdoch R.W."/>
            <person name="Higgins S."/>
            <person name="Loffler F."/>
        </authorList>
    </citation>
    <scope>NUCLEOTIDE SEQUENCE</scope>
</reference>
<protein>
    <submittedName>
        <fullName evidence="1">Uncharacterized protein</fullName>
    </submittedName>
</protein>
<sequence>MIRQSARASPGGSNSRRWREIRRSELVTVPSFSPQARAGSFTCANSAVSVCAKQSETTTNGHAASAARTLLALGRLTAGLVAITQSALILPSAMASNISMAFRPGRGATSCAPQNRATRPRAASSKSMCPARVVAMPPVSRPPMAFGWPVIENGHAPGLPIRPVARWVLMIARPLATPCADWLAPIEKRLTVRGV</sequence>
<organism evidence="1">
    <name type="scientific">bioreactor metagenome</name>
    <dbReference type="NCBI Taxonomy" id="1076179"/>
    <lineage>
        <taxon>unclassified sequences</taxon>
        <taxon>metagenomes</taxon>
        <taxon>ecological metagenomes</taxon>
    </lineage>
</organism>